<evidence type="ECO:0000256" key="1">
    <source>
        <dbReference type="SAM" id="MobiDB-lite"/>
    </source>
</evidence>
<gene>
    <name evidence="2" type="ORF">Tci_930668</name>
</gene>
<feature type="compositionally biased region" description="Basic residues" evidence="1">
    <location>
        <begin position="1"/>
        <end position="14"/>
    </location>
</feature>
<feature type="region of interest" description="Disordered" evidence="1">
    <location>
        <begin position="54"/>
        <end position="75"/>
    </location>
</feature>
<accession>A0A699XG65</accession>
<name>A0A699XG65_TANCI</name>
<feature type="non-terminal residue" evidence="2">
    <location>
        <position position="1"/>
    </location>
</feature>
<reference evidence="2" key="1">
    <citation type="journal article" date="2019" name="Sci. Rep.">
        <title>Draft genome of Tanacetum cinerariifolium, the natural source of mosquito coil.</title>
        <authorList>
            <person name="Yamashiro T."/>
            <person name="Shiraishi A."/>
            <person name="Satake H."/>
            <person name="Nakayama K."/>
        </authorList>
    </citation>
    <scope>NUCLEOTIDE SEQUENCE</scope>
</reference>
<dbReference type="EMBL" id="BKCJ011856214">
    <property type="protein sequence ID" value="GFD58699.1"/>
    <property type="molecule type" value="Genomic_DNA"/>
</dbReference>
<comment type="caution">
    <text evidence="2">The sequence shown here is derived from an EMBL/GenBank/DDBJ whole genome shotgun (WGS) entry which is preliminary data.</text>
</comment>
<proteinExistence type="predicted"/>
<sequence>PRRAWHGRRSRAGRWPRGGARSCKPCRAAALRARACGRPAGALAAGSPRGCAAAEQSRRRGCKTASNLRGPRPNR</sequence>
<organism evidence="2">
    <name type="scientific">Tanacetum cinerariifolium</name>
    <name type="common">Dalmatian daisy</name>
    <name type="synonym">Chrysanthemum cinerariifolium</name>
    <dbReference type="NCBI Taxonomy" id="118510"/>
    <lineage>
        <taxon>Eukaryota</taxon>
        <taxon>Viridiplantae</taxon>
        <taxon>Streptophyta</taxon>
        <taxon>Embryophyta</taxon>
        <taxon>Tracheophyta</taxon>
        <taxon>Spermatophyta</taxon>
        <taxon>Magnoliopsida</taxon>
        <taxon>eudicotyledons</taxon>
        <taxon>Gunneridae</taxon>
        <taxon>Pentapetalae</taxon>
        <taxon>asterids</taxon>
        <taxon>campanulids</taxon>
        <taxon>Asterales</taxon>
        <taxon>Asteraceae</taxon>
        <taxon>Asteroideae</taxon>
        <taxon>Anthemideae</taxon>
        <taxon>Anthemidinae</taxon>
        <taxon>Tanacetum</taxon>
    </lineage>
</organism>
<feature type="non-terminal residue" evidence="2">
    <location>
        <position position="75"/>
    </location>
</feature>
<dbReference type="AlphaFoldDB" id="A0A699XG65"/>
<feature type="region of interest" description="Disordered" evidence="1">
    <location>
        <begin position="1"/>
        <end position="20"/>
    </location>
</feature>
<evidence type="ECO:0000313" key="2">
    <source>
        <dbReference type="EMBL" id="GFD58699.1"/>
    </source>
</evidence>
<protein>
    <submittedName>
        <fullName evidence="2">Uncharacterized protein</fullName>
    </submittedName>
</protein>